<dbReference type="EMBL" id="BAAAGX010000016">
    <property type="protein sequence ID" value="GAA0250629.1"/>
    <property type="molecule type" value="Genomic_DNA"/>
</dbReference>
<dbReference type="InterPro" id="IPR001466">
    <property type="entry name" value="Beta-lactam-related"/>
</dbReference>
<keyword evidence="5" id="KW-1185">Reference proteome</keyword>
<keyword evidence="2" id="KW-0812">Transmembrane</keyword>
<feature type="transmembrane region" description="Helical" evidence="2">
    <location>
        <begin position="440"/>
        <end position="460"/>
    </location>
</feature>
<proteinExistence type="inferred from homology"/>
<organism evidence="4 5">
    <name type="scientific">Cryptosporangium japonicum</name>
    <dbReference type="NCBI Taxonomy" id="80872"/>
    <lineage>
        <taxon>Bacteria</taxon>
        <taxon>Bacillati</taxon>
        <taxon>Actinomycetota</taxon>
        <taxon>Actinomycetes</taxon>
        <taxon>Cryptosporangiales</taxon>
        <taxon>Cryptosporangiaceae</taxon>
        <taxon>Cryptosporangium</taxon>
    </lineage>
</organism>
<dbReference type="Proteomes" id="UP001500967">
    <property type="component" value="Unassembled WGS sequence"/>
</dbReference>
<reference evidence="5" key="1">
    <citation type="journal article" date="2019" name="Int. J. Syst. Evol. Microbiol.">
        <title>The Global Catalogue of Microorganisms (GCM) 10K type strain sequencing project: providing services to taxonomists for standard genome sequencing and annotation.</title>
        <authorList>
            <consortium name="The Broad Institute Genomics Platform"/>
            <consortium name="The Broad Institute Genome Sequencing Center for Infectious Disease"/>
            <person name="Wu L."/>
            <person name="Ma J."/>
        </authorList>
    </citation>
    <scope>NUCLEOTIDE SEQUENCE [LARGE SCALE GENOMIC DNA]</scope>
    <source>
        <strain evidence="5">JCM 10425</strain>
    </source>
</reference>
<feature type="transmembrane region" description="Helical" evidence="2">
    <location>
        <begin position="410"/>
        <end position="428"/>
    </location>
</feature>
<dbReference type="PANTHER" id="PTHR22935:SF95">
    <property type="entry name" value="BETA-LACTAMASE-LIKE 1-RELATED"/>
    <property type="match status" value="1"/>
</dbReference>
<feature type="domain" description="Beta-lactamase-related" evidence="3">
    <location>
        <begin position="63"/>
        <end position="352"/>
    </location>
</feature>
<evidence type="ECO:0000256" key="2">
    <source>
        <dbReference type="SAM" id="Phobius"/>
    </source>
</evidence>
<dbReference type="PANTHER" id="PTHR22935">
    <property type="entry name" value="PENICILLIN-BINDING PROTEIN"/>
    <property type="match status" value="1"/>
</dbReference>
<dbReference type="Gene3D" id="3.40.710.10">
    <property type="entry name" value="DD-peptidase/beta-lactamase superfamily"/>
    <property type="match status" value="1"/>
</dbReference>
<gene>
    <name evidence="4" type="ORF">GCM10009539_39720</name>
</gene>
<feature type="transmembrane region" description="Helical" evidence="2">
    <location>
        <begin position="472"/>
        <end position="493"/>
    </location>
</feature>
<dbReference type="RefSeq" id="WP_344650350.1">
    <property type="nucleotide sequence ID" value="NZ_BAAAGX010000016.1"/>
</dbReference>
<sequence>MTATVTETPRAPGHRALTGIAVGVVVAALALLGGPAPHHLRDTHRGDDALARRVLDVVGDEAGGYRGLAVARVDRSGTATTLVGDDAGGPRFEIGSIGKVFTGMLLADLVAAGDVRADETLRTAFPDVRFTDPAVGDATLAELASHRSGLPRLGGGPATVLSGAWTNVTGGDPYGQSVEDLLREAAGTSVGGGRGEVRYSNLGLALLGHALAARTGTPYPQLVTERILRPLGMSGTTIDAGPDRGWAEGATASGRRTAAWTGLGYAPAGVGVRSTAADLAKLVTATMDGTAPGADATTPRWADGDERRVGYAWFTDGDITWHNGGTGGFRSYVGLDRAAGEGVVVLGNTNRDVEWIGIRMLGADAEPSGTALVPWQWAVTVLLVLYLALTLPLLAVARPGEAHRYRSAPDRLRVVQSALAAVAVALLAHRLGDWLTIPPVFWSLGAGAAAGGAVLLALRWRDLPVRAGGHAWVRWLGFAGSAAASVVVAVVVLL</sequence>
<protein>
    <recommendedName>
        <fullName evidence="3">Beta-lactamase-related domain-containing protein</fullName>
    </recommendedName>
</protein>
<evidence type="ECO:0000313" key="4">
    <source>
        <dbReference type="EMBL" id="GAA0250629.1"/>
    </source>
</evidence>
<comment type="caution">
    <text evidence="4">The sequence shown here is derived from an EMBL/GenBank/DDBJ whole genome shotgun (WGS) entry which is preliminary data.</text>
</comment>
<dbReference type="InterPro" id="IPR051478">
    <property type="entry name" value="Beta-lactamase-like_AB/R"/>
</dbReference>
<feature type="transmembrane region" description="Helical" evidence="2">
    <location>
        <begin position="375"/>
        <end position="398"/>
    </location>
</feature>
<evidence type="ECO:0000313" key="5">
    <source>
        <dbReference type="Proteomes" id="UP001500967"/>
    </source>
</evidence>
<keyword evidence="2" id="KW-0472">Membrane</keyword>
<dbReference type="SUPFAM" id="SSF56601">
    <property type="entry name" value="beta-lactamase/transpeptidase-like"/>
    <property type="match status" value="1"/>
</dbReference>
<name>A0ABP3E2J5_9ACTN</name>
<dbReference type="Pfam" id="PF00144">
    <property type="entry name" value="Beta-lactamase"/>
    <property type="match status" value="1"/>
</dbReference>
<comment type="similarity">
    <text evidence="1">Belongs to the beta-lactamase family.</text>
</comment>
<dbReference type="InterPro" id="IPR012338">
    <property type="entry name" value="Beta-lactam/transpept-like"/>
</dbReference>
<evidence type="ECO:0000256" key="1">
    <source>
        <dbReference type="ARBA" id="ARBA00038473"/>
    </source>
</evidence>
<keyword evidence="2" id="KW-1133">Transmembrane helix</keyword>
<evidence type="ECO:0000259" key="3">
    <source>
        <dbReference type="Pfam" id="PF00144"/>
    </source>
</evidence>
<accession>A0ABP3E2J5</accession>